<protein>
    <submittedName>
        <fullName evidence="1">Uncharacterized protein</fullName>
    </submittedName>
</protein>
<reference evidence="1 2" key="1">
    <citation type="submission" date="2012-04" db="EMBL/GenBank/DDBJ databases">
        <authorList>
            <person name="Genoscope - CEA"/>
        </authorList>
    </citation>
    <scope>NUCLEOTIDE SEQUENCE [LARGE SCALE GENOMIC DNA]</scope>
    <source>
        <strain evidence="1 2">9807</strain>
    </source>
</reference>
<comment type="caution">
    <text evidence="1">The sequence shown here is derived from an EMBL/GenBank/DDBJ whole genome shotgun (WGS) entry which is preliminary data.</text>
</comment>
<evidence type="ECO:0000313" key="1">
    <source>
        <dbReference type="EMBL" id="CCI17108.1"/>
    </source>
</evidence>
<dbReference type="HOGENOM" id="CLU_2880802_0_0_3"/>
<sequence>MNLLVHRLLAFLSLIMTLLPEDWQRIILDEQERLKQNNCSDSQLLIDNRNISFRCGLSLDWYS</sequence>
<gene>
    <name evidence="1" type="ORF">MICAF_2470006</name>
</gene>
<dbReference type="Proteomes" id="UP000003613">
    <property type="component" value="Unassembled WGS sequence"/>
</dbReference>
<dbReference type="EMBL" id="CAIM01000165">
    <property type="protein sequence ID" value="CCI17108.1"/>
    <property type="molecule type" value="Genomic_DNA"/>
</dbReference>
<accession>I4H4Y4</accession>
<organism evidence="1 2">
    <name type="scientific">Microcystis aeruginosa PCC 9807</name>
    <dbReference type="NCBI Taxonomy" id="1160283"/>
    <lineage>
        <taxon>Bacteria</taxon>
        <taxon>Bacillati</taxon>
        <taxon>Cyanobacteriota</taxon>
        <taxon>Cyanophyceae</taxon>
        <taxon>Oscillatoriophycideae</taxon>
        <taxon>Chroococcales</taxon>
        <taxon>Microcystaceae</taxon>
        <taxon>Microcystis</taxon>
    </lineage>
</organism>
<evidence type="ECO:0000313" key="2">
    <source>
        <dbReference type="Proteomes" id="UP000003613"/>
    </source>
</evidence>
<name>I4H4Y4_MICAE</name>
<proteinExistence type="predicted"/>
<dbReference type="AlphaFoldDB" id="I4H4Y4"/>